<feature type="domain" description="Peptidase M28" evidence="18">
    <location>
        <begin position="139"/>
        <end position="327"/>
    </location>
</feature>
<sequence>MTGEEPNKKPGPVRQFIRSTFGFRKTTLTFLVVLTYLLATLLSFYFEHKATTTPSPEPAILTNSWFDLQSISKEFHPYTSPANDRVHDYILERVQKLAKNKSYIEVSDDYDSLKTIINQQEVFDPTSIANRIIYFESSNVLVKIEGKNPSLEGILVSAHFDSVPTAYGTTDDGMGIASMLGILDHFSTKGVEQPDRTIVLNFNNDEEFGLLGAEMFFEHEWSSLVKVFINLEGTGAGGRAILFRSTDNGVLSYYKNVERPFANSLFQQGFQSGLIRSETDYKIYTRNGLRGVDIAFFKPRSLYHTKRDAITGTSKGSLWHMEKNALDMTVSFAYDTAPLNNDNSKGVYFDIFGYFFINISVDTLSVINLLIVIIVPIITLFFLLIVYKRGTWFVDVGRGWLRFPISVLLAWSITSFVAKYIYVHDPLILSNDYISPLLALSALNILLNYGILNFTSWLRPVHDQKLIGILELNVLTWLLTIWMIVQQKTTYNVAGISFTIIYLLTSLASLFGLLGLVFKSSPPKYSKQLNTRVLYGATDSIDDENGETVTSESDLVEVEEGTVDSENHPLLGGSRDGSGSGASNGTTGAQADGTNGSTVIVVDRESEASYQNRLREAALKSFSYDWSLQFLILVPISVILIYSQGELLLQAMNQTVQENKSLGQVTLHMLLGIAIWLGVPLLPFAHKLNALIVVFFIIVFFVFSSISYLEAPFSYQNPLKLRFLQTIDLSGVNEPIHTNSTFSVVPKVSLYGRAGYIESILEDIPSLKTGHTKIECVPNNATGSETCSFDSQRPWLYDGSKKENTFGSYFNIEVLSNTNNGKQSDKYSPLEAVFNLNVANSRVCTLSFNTTKYNTEDSAHDEKMLSPVKLITVYNPDAPPSSGIKPVLQIGSGDSVFIGGEDTMLAGKNVHVDFNVPTGHSTDEFGNHYFKLMKGIDSVQLHKLNFTQSNFKIGVEWLPFSFDDDDDGYGYGYQDSDDEKWLNKNKMNLGVSVKCFWGEYDNYVIVDGEKKRMVPAFDELLNYSPDYISYSNLGVGLVEIDEYVEL</sequence>
<evidence type="ECO:0000313" key="21">
    <source>
        <dbReference type="EMBL" id="GMG24963.1"/>
    </source>
</evidence>
<feature type="transmembrane region" description="Helical" evidence="17">
    <location>
        <begin position="689"/>
        <end position="709"/>
    </location>
</feature>
<evidence type="ECO:0000256" key="11">
    <source>
        <dbReference type="ARBA" id="ARBA00022989"/>
    </source>
</evidence>
<evidence type="ECO:0000256" key="10">
    <source>
        <dbReference type="ARBA" id="ARBA00022833"/>
    </source>
</evidence>
<dbReference type="Pfam" id="PF22251">
    <property type="entry name" value="PFF1_TM"/>
    <property type="match status" value="1"/>
</dbReference>
<keyword evidence="13 17" id="KW-0472">Membrane</keyword>
<evidence type="ECO:0000256" key="3">
    <source>
        <dbReference type="ARBA" id="ARBA00004128"/>
    </source>
</evidence>
<dbReference type="EMBL" id="BSXU01001207">
    <property type="protein sequence ID" value="GMG24963.1"/>
    <property type="molecule type" value="Genomic_DNA"/>
</dbReference>
<feature type="transmembrane region" description="Helical" evidence="17">
    <location>
        <begin position="399"/>
        <end position="421"/>
    </location>
</feature>
<keyword evidence="9 15" id="KW-0378">Hydrolase</keyword>
<dbReference type="SUPFAM" id="SSF53187">
    <property type="entry name" value="Zn-dependent exopeptidases"/>
    <property type="match status" value="1"/>
</dbReference>
<dbReference type="OrthoDB" id="76293at2759"/>
<keyword evidence="22" id="KW-1185">Reference proteome</keyword>
<dbReference type="PANTHER" id="PTHR12147:SF58">
    <property type="entry name" value="VACUOLAR MEMBRANE PROTEASE"/>
    <property type="match status" value="1"/>
</dbReference>
<evidence type="ECO:0000256" key="17">
    <source>
        <dbReference type="SAM" id="Phobius"/>
    </source>
</evidence>
<feature type="domain" description="Vacuolar membrane protease C-terminal" evidence="19">
    <location>
        <begin position="719"/>
        <end position="1040"/>
    </location>
</feature>
<evidence type="ECO:0000256" key="14">
    <source>
        <dbReference type="ARBA" id="ARBA00023180"/>
    </source>
</evidence>
<feature type="transmembrane region" description="Helical" evidence="17">
    <location>
        <begin position="491"/>
        <end position="518"/>
    </location>
</feature>
<dbReference type="Pfam" id="PF22250">
    <property type="entry name" value="PFF1_C"/>
    <property type="match status" value="1"/>
</dbReference>
<dbReference type="Pfam" id="PF04389">
    <property type="entry name" value="Peptidase_M28"/>
    <property type="match status" value="1"/>
</dbReference>
<evidence type="ECO:0000256" key="6">
    <source>
        <dbReference type="ARBA" id="ARBA00022670"/>
    </source>
</evidence>
<evidence type="ECO:0000259" key="20">
    <source>
        <dbReference type="Pfam" id="PF22251"/>
    </source>
</evidence>
<accession>A0A9W6YQT4</accession>
<comment type="similarity">
    <text evidence="4 15">Belongs to the peptidase M28 family.</text>
</comment>
<dbReference type="GO" id="GO:0006508">
    <property type="term" value="P:proteolysis"/>
    <property type="evidence" value="ECO:0007669"/>
    <property type="project" value="UniProtKB-KW"/>
</dbReference>
<dbReference type="AlphaFoldDB" id="A0A9W6YQT4"/>
<evidence type="ECO:0000256" key="2">
    <source>
        <dbReference type="ARBA" id="ARBA00003273"/>
    </source>
</evidence>
<dbReference type="GO" id="GO:0046872">
    <property type="term" value="F:metal ion binding"/>
    <property type="evidence" value="ECO:0007669"/>
    <property type="project" value="UniProtKB-KW"/>
</dbReference>
<comment type="caution">
    <text evidence="21">The sequence shown here is derived from an EMBL/GenBank/DDBJ whole genome shotgun (WGS) entry which is preliminary data.</text>
</comment>
<evidence type="ECO:0000256" key="9">
    <source>
        <dbReference type="ARBA" id="ARBA00022801"/>
    </source>
</evidence>
<evidence type="ECO:0000256" key="13">
    <source>
        <dbReference type="ARBA" id="ARBA00023136"/>
    </source>
</evidence>
<evidence type="ECO:0000256" key="4">
    <source>
        <dbReference type="ARBA" id="ARBA00010918"/>
    </source>
</evidence>
<dbReference type="EC" id="3.4.-.-" evidence="15"/>
<evidence type="ECO:0000259" key="18">
    <source>
        <dbReference type="Pfam" id="PF04389"/>
    </source>
</evidence>
<feature type="transmembrane region" description="Helical" evidence="17">
    <location>
        <begin position="366"/>
        <end position="387"/>
    </location>
</feature>
<evidence type="ECO:0000256" key="8">
    <source>
        <dbReference type="ARBA" id="ARBA00022723"/>
    </source>
</evidence>
<organism evidence="21 22">
    <name type="scientific">Ambrosiozyma monospora</name>
    <name type="common">Yeast</name>
    <name type="synonym">Endomycopsis monosporus</name>
    <dbReference type="NCBI Taxonomy" id="43982"/>
    <lineage>
        <taxon>Eukaryota</taxon>
        <taxon>Fungi</taxon>
        <taxon>Dikarya</taxon>
        <taxon>Ascomycota</taxon>
        <taxon>Saccharomycotina</taxon>
        <taxon>Pichiomycetes</taxon>
        <taxon>Pichiales</taxon>
        <taxon>Pichiaceae</taxon>
        <taxon>Ambrosiozyma</taxon>
    </lineage>
</organism>
<proteinExistence type="inferred from homology"/>
<keyword evidence="12" id="KW-0482">Metalloprotease</keyword>
<feature type="domain" description="Vacuolar membrane protease transmembrane" evidence="20">
    <location>
        <begin position="401"/>
        <end position="690"/>
    </location>
</feature>
<gene>
    <name evidence="21" type="ORF">Amon01_000303000</name>
</gene>
<feature type="region of interest" description="Disordered" evidence="16">
    <location>
        <begin position="543"/>
        <end position="594"/>
    </location>
</feature>
<evidence type="ECO:0000259" key="19">
    <source>
        <dbReference type="Pfam" id="PF22250"/>
    </source>
</evidence>
<protein>
    <recommendedName>
        <fullName evidence="15">Peptide hydrolase</fullName>
        <ecNumber evidence="15">3.4.-.-</ecNumber>
    </recommendedName>
</protein>
<keyword evidence="7 17" id="KW-0812">Transmembrane</keyword>
<comment type="cofactor">
    <cofactor evidence="1">
        <name>Zn(2+)</name>
        <dbReference type="ChEBI" id="CHEBI:29105"/>
    </cofactor>
</comment>
<keyword evidence="8 15" id="KW-0479">Metal-binding</keyword>
<evidence type="ECO:0000256" key="7">
    <source>
        <dbReference type="ARBA" id="ARBA00022692"/>
    </source>
</evidence>
<dbReference type="Proteomes" id="UP001165063">
    <property type="component" value="Unassembled WGS sequence"/>
</dbReference>
<feature type="transmembrane region" description="Helical" evidence="17">
    <location>
        <begin position="622"/>
        <end position="642"/>
    </location>
</feature>
<name>A0A9W6YQT4_AMBMO</name>
<evidence type="ECO:0000313" key="22">
    <source>
        <dbReference type="Proteomes" id="UP001165063"/>
    </source>
</evidence>
<comment type="function">
    <text evidence="2">May be involved in vacuolar sorting and osmoregulation.</text>
</comment>
<feature type="transmembrane region" description="Helical" evidence="17">
    <location>
        <begin position="662"/>
        <end position="682"/>
    </location>
</feature>
<keyword evidence="6 15" id="KW-0645">Protease</keyword>
<feature type="transmembrane region" description="Helical" evidence="17">
    <location>
        <begin position="28"/>
        <end position="46"/>
    </location>
</feature>
<dbReference type="FunFam" id="3.40.630.10:FF:000057">
    <property type="entry name" value="Vacuolar membrane protease"/>
    <property type="match status" value="1"/>
</dbReference>
<dbReference type="GO" id="GO:0005774">
    <property type="term" value="C:vacuolar membrane"/>
    <property type="evidence" value="ECO:0007669"/>
    <property type="project" value="UniProtKB-SubCell"/>
</dbReference>
<keyword evidence="10 15" id="KW-0862">Zinc</keyword>
<dbReference type="Gene3D" id="3.40.630.10">
    <property type="entry name" value="Zn peptidases"/>
    <property type="match status" value="1"/>
</dbReference>
<reference evidence="21" key="1">
    <citation type="submission" date="2023-04" db="EMBL/GenBank/DDBJ databases">
        <title>Ambrosiozyma monospora NBRC 1965.</title>
        <authorList>
            <person name="Ichikawa N."/>
            <person name="Sato H."/>
            <person name="Tonouchi N."/>
        </authorList>
    </citation>
    <scope>NUCLEOTIDE SEQUENCE</scope>
    <source>
        <strain evidence="21">NBRC 1965</strain>
    </source>
</reference>
<evidence type="ECO:0000256" key="5">
    <source>
        <dbReference type="ARBA" id="ARBA00022554"/>
    </source>
</evidence>
<evidence type="ECO:0000256" key="12">
    <source>
        <dbReference type="ARBA" id="ARBA00023049"/>
    </source>
</evidence>
<evidence type="ECO:0000256" key="1">
    <source>
        <dbReference type="ARBA" id="ARBA00001947"/>
    </source>
</evidence>
<dbReference type="InterPro" id="IPR053975">
    <property type="entry name" value="PFF1_C"/>
</dbReference>
<evidence type="ECO:0000256" key="15">
    <source>
        <dbReference type="RuleBase" id="RU361240"/>
    </source>
</evidence>
<keyword evidence="11 17" id="KW-1133">Transmembrane helix</keyword>
<feature type="transmembrane region" description="Helical" evidence="17">
    <location>
        <begin position="466"/>
        <end position="485"/>
    </location>
</feature>
<dbReference type="InterPro" id="IPR045175">
    <property type="entry name" value="M28_fam"/>
</dbReference>
<dbReference type="InterPro" id="IPR048024">
    <property type="entry name" value="Fxna-like_M28_dom"/>
</dbReference>
<dbReference type="InterPro" id="IPR053976">
    <property type="entry name" value="PFF1_TM"/>
</dbReference>
<dbReference type="InterPro" id="IPR007484">
    <property type="entry name" value="Peptidase_M28"/>
</dbReference>
<keyword evidence="5" id="KW-0926">Vacuole</keyword>
<evidence type="ECO:0000256" key="16">
    <source>
        <dbReference type="SAM" id="MobiDB-lite"/>
    </source>
</evidence>
<dbReference type="PANTHER" id="PTHR12147">
    <property type="entry name" value="METALLOPEPTIDASE M28 FAMILY MEMBER"/>
    <property type="match status" value="1"/>
</dbReference>
<feature type="compositionally biased region" description="Acidic residues" evidence="16">
    <location>
        <begin position="554"/>
        <end position="563"/>
    </location>
</feature>
<keyword evidence="14" id="KW-0325">Glycoprotein</keyword>
<dbReference type="CDD" id="cd03875">
    <property type="entry name" value="M28_Fxna_like"/>
    <property type="match status" value="1"/>
</dbReference>
<comment type="subcellular location">
    <subcellularLocation>
        <location evidence="3">Vacuole membrane</location>
        <topology evidence="3">Multi-pass membrane protein</topology>
    </subcellularLocation>
</comment>
<dbReference type="GO" id="GO:0008235">
    <property type="term" value="F:metalloexopeptidase activity"/>
    <property type="evidence" value="ECO:0007669"/>
    <property type="project" value="InterPro"/>
</dbReference>
<feature type="transmembrane region" description="Helical" evidence="17">
    <location>
        <begin position="433"/>
        <end position="454"/>
    </location>
</feature>